<feature type="domain" description="Endonuclease/exonuclease/phosphatase" evidence="6">
    <location>
        <begin position="6"/>
        <end position="263"/>
    </location>
</feature>
<comment type="cofactor">
    <cofactor evidence="1">
        <name>Mg(2+)</name>
        <dbReference type="ChEBI" id="CHEBI:18420"/>
    </cofactor>
</comment>
<dbReference type="InterPro" id="IPR004808">
    <property type="entry name" value="AP_endonuc_1"/>
</dbReference>
<keyword evidence="5" id="KW-0460">Magnesium</keyword>
<evidence type="ECO:0000256" key="2">
    <source>
        <dbReference type="ARBA" id="ARBA00007092"/>
    </source>
</evidence>
<dbReference type="EMBL" id="CAFBPU010000001">
    <property type="protein sequence ID" value="CAB5017921.1"/>
    <property type="molecule type" value="Genomic_DNA"/>
</dbReference>
<evidence type="ECO:0000256" key="4">
    <source>
        <dbReference type="ARBA" id="ARBA00022801"/>
    </source>
</evidence>
<name>A0A6J7QLH0_9ZZZZ</name>
<accession>A0A6J7QLH0</accession>
<dbReference type="PANTHER" id="PTHR43250:SF2">
    <property type="entry name" value="EXODEOXYRIBONUCLEASE III"/>
    <property type="match status" value="1"/>
</dbReference>
<dbReference type="SUPFAM" id="SSF56219">
    <property type="entry name" value="DNase I-like"/>
    <property type="match status" value="1"/>
</dbReference>
<dbReference type="InterPro" id="IPR037493">
    <property type="entry name" value="ExoIII-like"/>
</dbReference>
<dbReference type="GO" id="GO:0006281">
    <property type="term" value="P:DNA repair"/>
    <property type="evidence" value="ECO:0007669"/>
    <property type="project" value="InterPro"/>
</dbReference>
<dbReference type="PROSITE" id="PS51435">
    <property type="entry name" value="AP_NUCLEASE_F1_4"/>
    <property type="match status" value="1"/>
</dbReference>
<protein>
    <submittedName>
        <fullName evidence="7">Unannotated protein</fullName>
    </submittedName>
</protein>
<organism evidence="7">
    <name type="scientific">freshwater metagenome</name>
    <dbReference type="NCBI Taxonomy" id="449393"/>
    <lineage>
        <taxon>unclassified sequences</taxon>
        <taxon>metagenomes</taxon>
        <taxon>ecological metagenomes</taxon>
    </lineage>
</organism>
<dbReference type="GO" id="GO:0046872">
    <property type="term" value="F:metal ion binding"/>
    <property type="evidence" value="ECO:0007669"/>
    <property type="project" value="UniProtKB-KW"/>
</dbReference>
<dbReference type="InterPro" id="IPR005135">
    <property type="entry name" value="Endo/exonuclease/phosphatase"/>
</dbReference>
<keyword evidence="3" id="KW-0479">Metal-binding</keyword>
<dbReference type="GO" id="GO:0008311">
    <property type="term" value="F:double-stranded DNA 3'-5' DNA exonuclease activity"/>
    <property type="evidence" value="ECO:0007669"/>
    <property type="project" value="InterPro"/>
</dbReference>
<sequence length="271" mass="29187">MLSVVTVNVNGIRAASRRGGTSWLSQCGADVICLQEVRATAEQLAEVLEADGLGHLRVAHTEAAAKGRAGVAVLTPLPHVEVRIGVGPEEFADTGRWVEVDLETPLGAVTVVSAYAHTGEATDEARQAEKYRFLDAIESRLLVLGEGAAAGTRQAIVCGDLNVAHHEVDIKNWRGNRGRAGFLEGERAYLDRWFGELGWTDLGRSLGGEGPGPYTWWSWRGRGFDTDGGWRIDYQLATPGLAARAVTAEVGKAATYAERWSDHAPLRIAFA</sequence>
<evidence type="ECO:0000313" key="7">
    <source>
        <dbReference type="EMBL" id="CAB5017921.1"/>
    </source>
</evidence>
<dbReference type="AlphaFoldDB" id="A0A6J7QLH0"/>
<dbReference type="PANTHER" id="PTHR43250">
    <property type="entry name" value="EXODEOXYRIBONUCLEASE III"/>
    <property type="match status" value="1"/>
</dbReference>
<gene>
    <name evidence="7" type="ORF">UFOPK4150_00058</name>
</gene>
<dbReference type="Gene3D" id="3.60.10.10">
    <property type="entry name" value="Endonuclease/exonuclease/phosphatase"/>
    <property type="match status" value="1"/>
</dbReference>
<evidence type="ECO:0000256" key="1">
    <source>
        <dbReference type="ARBA" id="ARBA00001946"/>
    </source>
</evidence>
<dbReference type="InterPro" id="IPR036691">
    <property type="entry name" value="Endo/exonu/phosph_ase_sf"/>
</dbReference>
<dbReference type="NCBIfam" id="TIGR00633">
    <property type="entry name" value="xth"/>
    <property type="match status" value="1"/>
</dbReference>
<proteinExistence type="inferred from homology"/>
<evidence type="ECO:0000256" key="5">
    <source>
        <dbReference type="ARBA" id="ARBA00022842"/>
    </source>
</evidence>
<dbReference type="Pfam" id="PF03372">
    <property type="entry name" value="Exo_endo_phos"/>
    <property type="match status" value="1"/>
</dbReference>
<reference evidence="7" key="1">
    <citation type="submission" date="2020-05" db="EMBL/GenBank/DDBJ databases">
        <authorList>
            <person name="Chiriac C."/>
            <person name="Salcher M."/>
            <person name="Ghai R."/>
            <person name="Kavagutti S V."/>
        </authorList>
    </citation>
    <scope>NUCLEOTIDE SEQUENCE</scope>
</reference>
<keyword evidence="4" id="KW-0378">Hydrolase</keyword>
<comment type="similarity">
    <text evidence="2">Belongs to the DNA repair enzymes AP/ExoA family.</text>
</comment>
<evidence type="ECO:0000256" key="3">
    <source>
        <dbReference type="ARBA" id="ARBA00022723"/>
    </source>
</evidence>
<evidence type="ECO:0000259" key="6">
    <source>
        <dbReference type="Pfam" id="PF03372"/>
    </source>
</evidence>